<dbReference type="KEGG" id="arev:RVR_P1102"/>
<gene>
    <name evidence="1" type="ORF">RVR_P1102</name>
</gene>
<dbReference type="AlphaFoldDB" id="A0A7U3V3M3"/>
<keyword evidence="1" id="KW-0614">Plasmid</keyword>
<geneLocation type="plasmid" evidence="1 2">
    <name>pRVR1</name>
</geneLocation>
<accession>A0A7U3V3M3</accession>
<evidence type="ECO:0000313" key="2">
    <source>
        <dbReference type="Proteomes" id="UP000595703"/>
    </source>
</evidence>
<dbReference type="Proteomes" id="UP000595703">
    <property type="component" value="Plasmid pRVR1"/>
</dbReference>
<evidence type="ECO:0000313" key="1">
    <source>
        <dbReference type="EMBL" id="BBG20719.1"/>
    </source>
</evidence>
<organism evidence="1 2">
    <name type="scientific">Actinacidiphila reveromycinica</name>
    <dbReference type="NCBI Taxonomy" id="659352"/>
    <lineage>
        <taxon>Bacteria</taxon>
        <taxon>Bacillati</taxon>
        <taxon>Actinomycetota</taxon>
        <taxon>Actinomycetes</taxon>
        <taxon>Kitasatosporales</taxon>
        <taxon>Streptomycetaceae</taxon>
        <taxon>Actinacidiphila</taxon>
    </lineage>
</organism>
<dbReference type="RefSeq" id="WP_202239880.1">
    <property type="nucleotide sequence ID" value="NZ_AP018366.1"/>
</dbReference>
<reference evidence="1 2" key="1">
    <citation type="journal article" date="2020" name="Sci. Rep.">
        <title>beta-carboline chemical signals induce reveromycin production through a LuxR family regulator in Streptomyces sp. SN-593.</title>
        <authorList>
            <person name="Panthee S."/>
            <person name="Kito N."/>
            <person name="Hayashi T."/>
            <person name="Shimizu T."/>
            <person name="Ishikawa J."/>
            <person name="Hamamoto H."/>
            <person name="Osada H."/>
            <person name="Takahashi S."/>
        </authorList>
    </citation>
    <scope>NUCLEOTIDE SEQUENCE [LARGE SCALE GENOMIC DNA]</scope>
    <source>
        <strain evidence="1 2">SN-593</strain>
        <plasmid evidence="1 2">pRVR1</plasmid>
    </source>
</reference>
<proteinExistence type="predicted"/>
<protein>
    <submittedName>
        <fullName evidence="1">Uncharacterized protein</fullName>
    </submittedName>
</protein>
<dbReference type="EMBL" id="AP018366">
    <property type="protein sequence ID" value="BBG20719.1"/>
    <property type="molecule type" value="Genomic_DNA"/>
</dbReference>
<name>A0A7U3V3M3_9ACTN</name>
<sequence length="270" mass="30597">MEELYRGGRTDAWSPRDRTKSRFTWNLRTGQLVVWNRQPYRVVEVSERAHVDWGADYREAWIEADQPEPSTWDNRPMAIVLQDEEHPDAKPLHLVGPAYGGWSLLPEHYALCRLCHELPPCRHVHNEAITERAAKRFEKEMAILPGTCHACQEPITQRQKSVRFTGPNLIRPDLGDDSVVFHLRGACYGSVQAYDERWAKATGEPRRFYCQGTRAVHHNGEQECTEGATCPGDVDHAMSVWHYPGVNASYSGCWCLVDNALTLGGTEAAS</sequence>
<keyword evidence="2" id="KW-1185">Reference proteome</keyword>